<evidence type="ECO:0000313" key="2">
    <source>
        <dbReference type="Proteomes" id="UP000708148"/>
    </source>
</evidence>
<proteinExistence type="predicted"/>
<dbReference type="Proteomes" id="UP000708148">
    <property type="component" value="Unassembled WGS sequence"/>
</dbReference>
<dbReference type="EMBL" id="CAJHUC010000358">
    <property type="protein sequence ID" value="CAD7695525.1"/>
    <property type="molecule type" value="Genomic_DNA"/>
</dbReference>
<evidence type="ECO:0000313" key="1">
    <source>
        <dbReference type="EMBL" id="CAD7695525.1"/>
    </source>
</evidence>
<reference evidence="1" key="1">
    <citation type="submission" date="2020-12" db="EMBL/GenBank/DDBJ databases">
        <authorList>
            <person name="Iha C."/>
        </authorList>
    </citation>
    <scope>NUCLEOTIDE SEQUENCE</scope>
</reference>
<organism evidence="1 2">
    <name type="scientific">Ostreobium quekettii</name>
    <dbReference type="NCBI Taxonomy" id="121088"/>
    <lineage>
        <taxon>Eukaryota</taxon>
        <taxon>Viridiplantae</taxon>
        <taxon>Chlorophyta</taxon>
        <taxon>core chlorophytes</taxon>
        <taxon>Ulvophyceae</taxon>
        <taxon>TCBD clade</taxon>
        <taxon>Bryopsidales</taxon>
        <taxon>Ostreobineae</taxon>
        <taxon>Ostreobiaceae</taxon>
        <taxon>Ostreobium</taxon>
    </lineage>
</organism>
<name>A0A8S1IP33_9CHLO</name>
<dbReference type="InterPro" id="IPR036140">
    <property type="entry name" value="PFN_sf"/>
</dbReference>
<comment type="caution">
    <text evidence="1">The sequence shown here is derived from an EMBL/GenBank/DDBJ whole genome shotgun (WGS) entry which is preliminary data.</text>
</comment>
<dbReference type="AlphaFoldDB" id="A0A8S1IP33"/>
<dbReference type="SUPFAM" id="SSF55770">
    <property type="entry name" value="Profilin (actin-binding protein)"/>
    <property type="match status" value="1"/>
</dbReference>
<evidence type="ECO:0008006" key="3">
    <source>
        <dbReference type="Google" id="ProtNLM"/>
    </source>
</evidence>
<dbReference type="OrthoDB" id="538708at2759"/>
<sequence length="133" mass="14687">MAGAPWDASLQHLVESDVLDGYALLTIVGQCEKAVGCLDDEFTSQEPLPLSSGQFFEPFAGLDRGPSSFQLCGRKLMVFSKSETSLYAVSNRSDVYLCVCSLPQGVLLAVFRRPHFPQTVIPMIEKICDKLRR</sequence>
<gene>
    <name evidence="1" type="ORF">OSTQU699_LOCUS886</name>
</gene>
<keyword evidence="2" id="KW-1185">Reference proteome</keyword>
<protein>
    <recommendedName>
        <fullName evidence="3">Profilin</fullName>
    </recommendedName>
</protein>
<accession>A0A8S1IP33</accession>